<gene>
    <name evidence="2" type="ORF">GCM10022222_35810</name>
</gene>
<keyword evidence="3" id="KW-1185">Reference proteome</keyword>
<protein>
    <submittedName>
        <fullName evidence="2">Saccharopine dehydrogenase NADP-binding domain-containing protein</fullName>
    </submittedName>
</protein>
<dbReference type="Proteomes" id="UP001500689">
    <property type="component" value="Unassembled WGS sequence"/>
</dbReference>
<accession>A0ABP6WBF2</accession>
<dbReference type="EMBL" id="BAAAZN010000007">
    <property type="protein sequence ID" value="GAA3549034.1"/>
    <property type="molecule type" value="Genomic_DNA"/>
</dbReference>
<evidence type="ECO:0000313" key="2">
    <source>
        <dbReference type="EMBL" id="GAA3549034.1"/>
    </source>
</evidence>
<dbReference type="Gene3D" id="3.40.50.720">
    <property type="entry name" value="NAD(P)-binding Rossmann-like Domain"/>
    <property type="match status" value="1"/>
</dbReference>
<dbReference type="PANTHER" id="PTHR12286">
    <property type="entry name" value="SACCHAROPINE DEHYDROGENASE-LIKE OXIDOREDUCTASE"/>
    <property type="match status" value="1"/>
</dbReference>
<evidence type="ECO:0000313" key="3">
    <source>
        <dbReference type="Proteomes" id="UP001500689"/>
    </source>
</evidence>
<dbReference type="InterPro" id="IPR036291">
    <property type="entry name" value="NAD(P)-bd_dom_sf"/>
</dbReference>
<dbReference type="Pfam" id="PF03435">
    <property type="entry name" value="Sacchrp_dh_NADP"/>
    <property type="match status" value="1"/>
</dbReference>
<dbReference type="PANTHER" id="PTHR12286:SF5">
    <property type="entry name" value="SACCHAROPINE DEHYDROGENASE-LIKE OXIDOREDUCTASE"/>
    <property type="match status" value="1"/>
</dbReference>
<comment type="caution">
    <text evidence="2">The sequence shown here is derived from an EMBL/GenBank/DDBJ whole genome shotgun (WGS) entry which is preliminary data.</text>
</comment>
<dbReference type="SUPFAM" id="SSF51735">
    <property type="entry name" value="NAD(P)-binding Rossmann-fold domains"/>
    <property type="match status" value="1"/>
</dbReference>
<organism evidence="2 3">
    <name type="scientific">Amycolatopsis ultiminotia</name>
    <dbReference type="NCBI Taxonomy" id="543629"/>
    <lineage>
        <taxon>Bacteria</taxon>
        <taxon>Bacillati</taxon>
        <taxon>Actinomycetota</taxon>
        <taxon>Actinomycetes</taxon>
        <taxon>Pseudonocardiales</taxon>
        <taxon>Pseudonocardiaceae</taxon>
        <taxon>Amycolatopsis</taxon>
    </lineage>
</organism>
<proteinExistence type="predicted"/>
<dbReference type="InterPro" id="IPR051276">
    <property type="entry name" value="Saccharopine_DH-like_oxidrdct"/>
</dbReference>
<name>A0ABP6WBF2_9PSEU</name>
<sequence>MDYAGDMADYDLVVFGATGFTGALTAEYLARTAPAGFRWAIAGRNPGKLAALREHLAGIDERWAELPIRTADTGDPASLREIAAAAKVVVTTVGPYLARGEPLVVACAAEGTDYVDLTGEPEFVDRMYVAHHAKAAETGARIVHCCGFDSIPHDLGVWYTVRQLPENVPLRVDGYVRVGARPSGGTFATALDAFSRRTQSTRAAKQRHELEPAIPGRSVHIPAGAPHRTPGTGHWAVPLPTVDPQIVRQSARALPRYGPDFRYRHFAAFAHLPSVAATAAGVGALFAAAQLPPARRALSRLLAPGEGPDAGRRARSWFRVRFTGRGGGEEVTTEVSGGDPGYDETAKMLAESALCLAFDELPSTAGQLTTATAMGDALIGRLTRAGIGFRTL</sequence>
<reference evidence="3" key="1">
    <citation type="journal article" date="2019" name="Int. J. Syst. Evol. Microbiol.">
        <title>The Global Catalogue of Microorganisms (GCM) 10K type strain sequencing project: providing services to taxonomists for standard genome sequencing and annotation.</title>
        <authorList>
            <consortium name="The Broad Institute Genomics Platform"/>
            <consortium name="The Broad Institute Genome Sequencing Center for Infectious Disease"/>
            <person name="Wu L."/>
            <person name="Ma J."/>
        </authorList>
    </citation>
    <scope>NUCLEOTIDE SEQUENCE [LARGE SCALE GENOMIC DNA]</scope>
    <source>
        <strain evidence="3">JCM 16898</strain>
    </source>
</reference>
<feature type="domain" description="Saccharopine dehydrogenase NADP binding" evidence="1">
    <location>
        <begin position="13"/>
        <end position="142"/>
    </location>
</feature>
<evidence type="ECO:0000259" key="1">
    <source>
        <dbReference type="Pfam" id="PF03435"/>
    </source>
</evidence>
<dbReference type="InterPro" id="IPR005097">
    <property type="entry name" value="Sacchrp_dh_NADP-bd"/>
</dbReference>